<name>A0ABV8HRQ0_9ACTN</name>
<sequence>MGSGTTQDVMNGLSSVIPDPDGNPRLLVIGSYDAVNPATGLPNDYIVTRMGHASLLRPDGSFWGMVAVHDDIVAGTGNFDFARSDIGPNATGPYTFVPFAQDAVTVAVKSGSALPGNLVYNNLPYPYPRSDLKRVYNCLDMAGNPLPAGVFPTINGITVHPLVPQAGSGLWALWASTLGFSTYGESLPPCVSNVAKDGRPVQENDGSALQRTVAVDHAEDLMPFSVASWIGQSGSATTHAQDRRHGAQLRSVDSVAPTTGPATAPVLNTAFPIRNEVYNIFLTSRLAEADIKKAFTSYPAGPGTRAHTASICDNTVRYDIDTTPGDGADDLTAAGVISRYGFAPVPDCGSATLTGDLIYRLSQRRALPR</sequence>
<evidence type="ECO:0000313" key="2">
    <source>
        <dbReference type="Proteomes" id="UP001595765"/>
    </source>
</evidence>
<evidence type="ECO:0000313" key="1">
    <source>
        <dbReference type="EMBL" id="MFC4034740.1"/>
    </source>
</evidence>
<dbReference type="Proteomes" id="UP001595765">
    <property type="component" value="Unassembled WGS sequence"/>
</dbReference>
<dbReference type="RefSeq" id="WP_386433493.1">
    <property type="nucleotide sequence ID" value="NZ_JBHSBB010000017.1"/>
</dbReference>
<accession>A0ABV8HRQ0</accession>
<comment type="caution">
    <text evidence="1">The sequence shown here is derived from an EMBL/GenBank/DDBJ whole genome shotgun (WGS) entry which is preliminary data.</text>
</comment>
<organism evidence="1 2">
    <name type="scientific">Streptomyces polygonati</name>
    <dbReference type="NCBI Taxonomy" id="1617087"/>
    <lineage>
        <taxon>Bacteria</taxon>
        <taxon>Bacillati</taxon>
        <taxon>Actinomycetota</taxon>
        <taxon>Actinomycetes</taxon>
        <taxon>Kitasatosporales</taxon>
        <taxon>Streptomycetaceae</taxon>
        <taxon>Streptomyces</taxon>
    </lineage>
</organism>
<protein>
    <submittedName>
        <fullName evidence="1">Uncharacterized protein</fullName>
    </submittedName>
</protein>
<proteinExistence type="predicted"/>
<gene>
    <name evidence="1" type="ORF">ACFO3J_25200</name>
</gene>
<keyword evidence="2" id="KW-1185">Reference proteome</keyword>
<dbReference type="EMBL" id="JBHSBB010000017">
    <property type="protein sequence ID" value="MFC4034740.1"/>
    <property type="molecule type" value="Genomic_DNA"/>
</dbReference>
<reference evidence="2" key="1">
    <citation type="journal article" date="2019" name="Int. J. Syst. Evol. Microbiol.">
        <title>The Global Catalogue of Microorganisms (GCM) 10K type strain sequencing project: providing services to taxonomists for standard genome sequencing and annotation.</title>
        <authorList>
            <consortium name="The Broad Institute Genomics Platform"/>
            <consortium name="The Broad Institute Genome Sequencing Center for Infectious Disease"/>
            <person name="Wu L."/>
            <person name="Ma J."/>
        </authorList>
    </citation>
    <scope>NUCLEOTIDE SEQUENCE [LARGE SCALE GENOMIC DNA]</scope>
    <source>
        <strain evidence="2">CGMCC 4.7237</strain>
    </source>
</reference>